<evidence type="ECO:0000256" key="1">
    <source>
        <dbReference type="ARBA" id="ARBA00022801"/>
    </source>
</evidence>
<dbReference type="PANTHER" id="PTHR43540:SF1">
    <property type="entry name" value="ISOCHORISMATASE HYDROLASE"/>
    <property type="match status" value="1"/>
</dbReference>
<dbReference type="CDD" id="cd01014">
    <property type="entry name" value="nicotinamidase_related"/>
    <property type="match status" value="1"/>
</dbReference>
<dbReference type="InterPro" id="IPR050272">
    <property type="entry name" value="Isochorismatase-like_hydrls"/>
</dbReference>
<evidence type="ECO:0000313" key="4">
    <source>
        <dbReference type="Proteomes" id="UP001596023"/>
    </source>
</evidence>
<evidence type="ECO:0000313" key="3">
    <source>
        <dbReference type="EMBL" id="MFC4676722.1"/>
    </source>
</evidence>
<keyword evidence="1 3" id="KW-0378">Hydrolase</keyword>
<dbReference type="SUPFAM" id="SSF52499">
    <property type="entry name" value="Isochorismatase-like hydrolases"/>
    <property type="match status" value="1"/>
</dbReference>
<gene>
    <name evidence="3" type="ORF">ACFO6W_23860</name>
</gene>
<dbReference type="PANTHER" id="PTHR43540">
    <property type="entry name" value="PEROXYUREIDOACRYLATE/UREIDOACRYLATE AMIDOHYDROLASE-RELATED"/>
    <property type="match status" value="1"/>
</dbReference>
<name>A0ABV9L2H2_9BACT</name>
<dbReference type="Gene3D" id="3.40.50.850">
    <property type="entry name" value="Isochorismatase-like"/>
    <property type="match status" value="1"/>
</dbReference>
<keyword evidence="4" id="KW-1185">Reference proteome</keyword>
<dbReference type="RefSeq" id="WP_380001227.1">
    <property type="nucleotide sequence ID" value="NZ_JBHSGN010000156.1"/>
</dbReference>
<dbReference type="InterPro" id="IPR000868">
    <property type="entry name" value="Isochorismatase-like_dom"/>
</dbReference>
<feature type="domain" description="Isochorismatase-like" evidence="2">
    <location>
        <begin position="6"/>
        <end position="152"/>
    </location>
</feature>
<comment type="caution">
    <text evidence="3">The sequence shown here is derived from an EMBL/GenBank/DDBJ whole genome shotgun (WGS) entry which is preliminary data.</text>
</comment>
<dbReference type="EMBL" id="JBHSGN010000156">
    <property type="protein sequence ID" value="MFC4676722.1"/>
    <property type="molecule type" value="Genomic_DNA"/>
</dbReference>
<dbReference type="InterPro" id="IPR036380">
    <property type="entry name" value="Isochorismatase-like_sf"/>
</dbReference>
<dbReference type="GO" id="GO:0016787">
    <property type="term" value="F:hydrolase activity"/>
    <property type="evidence" value="ECO:0007669"/>
    <property type="project" value="UniProtKB-KW"/>
</dbReference>
<proteinExistence type="predicted"/>
<reference evidence="4" key="1">
    <citation type="journal article" date="2019" name="Int. J. Syst. Evol. Microbiol.">
        <title>The Global Catalogue of Microorganisms (GCM) 10K type strain sequencing project: providing services to taxonomists for standard genome sequencing and annotation.</title>
        <authorList>
            <consortium name="The Broad Institute Genomics Platform"/>
            <consortium name="The Broad Institute Genome Sequencing Center for Infectious Disease"/>
            <person name="Wu L."/>
            <person name="Ma J."/>
        </authorList>
    </citation>
    <scope>NUCLEOTIDE SEQUENCE [LARGE SCALE GENOMIC DNA]</scope>
    <source>
        <strain evidence="4">CCUG 66188</strain>
    </source>
</reference>
<dbReference type="EC" id="3.-.-.-" evidence="3"/>
<evidence type="ECO:0000259" key="2">
    <source>
        <dbReference type="Pfam" id="PF00857"/>
    </source>
</evidence>
<protein>
    <submittedName>
        <fullName evidence="3">Cysteine hydrolase family protein</fullName>
        <ecNumber evidence="3">3.-.-.-</ecNumber>
    </submittedName>
</protein>
<accession>A0ABV9L2H2</accession>
<dbReference type="Pfam" id="PF00857">
    <property type="entry name" value="Isochorismatase"/>
    <property type="match status" value="1"/>
</dbReference>
<organism evidence="3 4">
    <name type="scientific">Dysgonomonas termitidis</name>
    <dbReference type="NCBI Taxonomy" id="1516126"/>
    <lineage>
        <taxon>Bacteria</taxon>
        <taxon>Pseudomonadati</taxon>
        <taxon>Bacteroidota</taxon>
        <taxon>Bacteroidia</taxon>
        <taxon>Bacteroidales</taxon>
        <taxon>Dysgonomonadaceae</taxon>
        <taxon>Dysgonomonas</taxon>
    </lineage>
</organism>
<sequence length="183" mass="20387">METKKALLIIDMQNDYFEYGANPLTGSLEASLKAKEILEAFRKDSLPVIHIQHLSVRPGSTFFVPNTAGAEIHKNVFPVDGERVITKNYPNSFRETPLLDYLISNGITDLVICGMMTHMCVDATTRAAKDFGFNCIVISDACATKDLEIQAQTVSAKDVQYAFLAALDYFYSTVKTTREYLAQ</sequence>
<dbReference type="Proteomes" id="UP001596023">
    <property type="component" value="Unassembled WGS sequence"/>
</dbReference>